<dbReference type="PANTHER" id="PTHR43877">
    <property type="entry name" value="AMINOALKYLPHOSPHONATE N-ACETYLTRANSFERASE-RELATED-RELATED"/>
    <property type="match status" value="1"/>
</dbReference>
<evidence type="ECO:0000256" key="1">
    <source>
        <dbReference type="ARBA" id="ARBA00022679"/>
    </source>
</evidence>
<dbReference type="InterPro" id="IPR050832">
    <property type="entry name" value="Bact_Acetyltransf"/>
</dbReference>
<dbReference type="PROSITE" id="PS51186">
    <property type="entry name" value="GNAT"/>
    <property type="match status" value="1"/>
</dbReference>
<dbReference type="SUPFAM" id="SSF55729">
    <property type="entry name" value="Acyl-CoA N-acyltransferases (Nat)"/>
    <property type="match status" value="1"/>
</dbReference>
<sequence length="180" mass="19004">MSTHAESPSAPASASAPIEISPLVDDADARAFRALNEAWITTLFALEPDDERVLADPRGQVVDRGGAVLLARDGDRVVGCVALIPEGDGLWELAKMAVDASVRGRGTGRKLLLAALDEARHRGARAVVLGSSVDLPAAVHLYESVGFRHVPPAEVGHMPYARASVFMRHDLGDGPGAERD</sequence>
<protein>
    <submittedName>
        <fullName evidence="4">GNAT family N-acetyltransferase</fullName>
    </submittedName>
</protein>
<evidence type="ECO:0000313" key="4">
    <source>
        <dbReference type="EMBL" id="MBF4629815.1"/>
    </source>
</evidence>
<keyword evidence="2" id="KW-0012">Acyltransferase</keyword>
<reference evidence="4 5" key="1">
    <citation type="submission" date="2020-10" db="EMBL/GenBank/DDBJ databases">
        <title>Draft genome sequences of plant-associated actinobacteria.</title>
        <authorList>
            <person name="Tarlachkov S.V."/>
            <person name="Starodumova I.P."/>
            <person name="Dorofeeva L.V."/>
            <person name="Prisyazhnaya N.V."/>
            <person name="Roubtsova T.V."/>
            <person name="Chizhov V.N."/>
            <person name="Nadler S.A."/>
            <person name="Subbotin S.A."/>
            <person name="Evtushenko L.I."/>
        </authorList>
    </citation>
    <scope>NUCLEOTIDE SEQUENCE [LARGE SCALE GENOMIC DNA]</scope>
    <source>
        <strain evidence="4 5">VKM Ac-2886</strain>
    </source>
</reference>
<proteinExistence type="predicted"/>
<dbReference type="InterPro" id="IPR000182">
    <property type="entry name" value="GNAT_dom"/>
</dbReference>
<dbReference type="CDD" id="cd04301">
    <property type="entry name" value="NAT_SF"/>
    <property type="match status" value="1"/>
</dbReference>
<name>A0A8I0SAR8_9MICO</name>
<dbReference type="Pfam" id="PF00583">
    <property type="entry name" value="Acetyltransf_1"/>
    <property type="match status" value="1"/>
</dbReference>
<dbReference type="InterPro" id="IPR016181">
    <property type="entry name" value="Acyl_CoA_acyltransferase"/>
</dbReference>
<comment type="caution">
    <text evidence="4">The sequence shown here is derived from an EMBL/GenBank/DDBJ whole genome shotgun (WGS) entry which is preliminary data.</text>
</comment>
<dbReference type="GO" id="GO:0016747">
    <property type="term" value="F:acyltransferase activity, transferring groups other than amino-acyl groups"/>
    <property type="evidence" value="ECO:0007669"/>
    <property type="project" value="InterPro"/>
</dbReference>
<dbReference type="Gene3D" id="3.40.630.30">
    <property type="match status" value="1"/>
</dbReference>
<keyword evidence="1 4" id="KW-0808">Transferase</keyword>
<keyword evidence="5" id="KW-1185">Reference proteome</keyword>
<dbReference type="Proteomes" id="UP000634579">
    <property type="component" value="Unassembled WGS sequence"/>
</dbReference>
<dbReference type="AlphaFoldDB" id="A0A8I0SAR8"/>
<evidence type="ECO:0000313" key="5">
    <source>
        <dbReference type="Proteomes" id="UP000634579"/>
    </source>
</evidence>
<dbReference type="EMBL" id="JADKRP010000001">
    <property type="protein sequence ID" value="MBF4629815.1"/>
    <property type="molecule type" value="Genomic_DNA"/>
</dbReference>
<evidence type="ECO:0000256" key="2">
    <source>
        <dbReference type="ARBA" id="ARBA00023315"/>
    </source>
</evidence>
<feature type="domain" description="N-acetyltransferase" evidence="3">
    <location>
        <begin position="18"/>
        <end position="172"/>
    </location>
</feature>
<gene>
    <name evidence="4" type="ORF">ITJ42_01125</name>
</gene>
<evidence type="ECO:0000259" key="3">
    <source>
        <dbReference type="PROSITE" id="PS51186"/>
    </source>
</evidence>
<dbReference type="RefSeq" id="WP_194674075.1">
    <property type="nucleotide sequence ID" value="NZ_JADKRP010000001.1"/>
</dbReference>
<organism evidence="4 5">
    <name type="scientific">Clavibacter phaseoli</name>
    <dbReference type="NCBI Taxonomy" id="1734031"/>
    <lineage>
        <taxon>Bacteria</taxon>
        <taxon>Bacillati</taxon>
        <taxon>Actinomycetota</taxon>
        <taxon>Actinomycetes</taxon>
        <taxon>Micrococcales</taxon>
        <taxon>Microbacteriaceae</taxon>
        <taxon>Clavibacter</taxon>
    </lineage>
</organism>
<dbReference type="PANTHER" id="PTHR43877:SF2">
    <property type="entry name" value="AMINOALKYLPHOSPHONATE N-ACETYLTRANSFERASE-RELATED"/>
    <property type="match status" value="1"/>
</dbReference>
<accession>A0A8I0SAR8</accession>